<feature type="compositionally biased region" description="Acidic residues" evidence="1">
    <location>
        <begin position="84"/>
        <end position="98"/>
    </location>
</feature>
<proteinExistence type="predicted"/>
<name>A0A166P836_9AGAM</name>
<accession>A0A166P836</accession>
<gene>
    <name evidence="2" type="ORF">FIBSPDRAFT_949930</name>
</gene>
<dbReference type="AlphaFoldDB" id="A0A166P836"/>
<sequence>MSVPRPTRDRRAPSRADEFVSLAPLPRTTAESSPPPAPVEPVPTATVTTFAMSRPNLHVERQYADDLESNAGDPIAVELSTSSDEGDPTDPGELDDEMPGLASTDESSEDEGRDTAFPAAEDRAAQIAPVASPTPVVPLATRPRAPGAQETIEIRLTEEPLESIRSRLLAHRNRNRASPLQNALAAASLAAPPVSATLRAATSTARDFTTADVALYNHLHDNLTGAGRSIPSPQSASAAALIGSPAAPPVSATVPRTVANTTSASIGSNDPVQDMLARRFAAQREHYAYIESCTYGTGYMDLLRVKCVQGVCQALGIRQDRPRETVRTENMEVSYRQIKIFLKALPGLKNTFTLANKAYRVHMYLEAQEPGAMSVNETVLHRQLNYMLGDALIGDGNGNSIAAQASQMTRVRLKSEVEAFMTRRR</sequence>
<feature type="region of interest" description="Disordered" evidence="1">
    <location>
        <begin position="1"/>
        <end position="150"/>
    </location>
</feature>
<keyword evidence="3" id="KW-1185">Reference proteome</keyword>
<evidence type="ECO:0000313" key="3">
    <source>
        <dbReference type="Proteomes" id="UP000076532"/>
    </source>
</evidence>
<evidence type="ECO:0000256" key="1">
    <source>
        <dbReference type="SAM" id="MobiDB-lite"/>
    </source>
</evidence>
<dbReference type="Proteomes" id="UP000076532">
    <property type="component" value="Unassembled WGS sequence"/>
</dbReference>
<protein>
    <submittedName>
        <fullName evidence="2">Uncharacterized protein</fullName>
    </submittedName>
</protein>
<reference evidence="2 3" key="1">
    <citation type="journal article" date="2016" name="Mol. Biol. Evol.">
        <title>Comparative Genomics of Early-Diverging Mushroom-Forming Fungi Provides Insights into the Origins of Lignocellulose Decay Capabilities.</title>
        <authorList>
            <person name="Nagy L.G."/>
            <person name="Riley R."/>
            <person name="Tritt A."/>
            <person name="Adam C."/>
            <person name="Daum C."/>
            <person name="Floudas D."/>
            <person name="Sun H."/>
            <person name="Yadav J.S."/>
            <person name="Pangilinan J."/>
            <person name="Larsson K.H."/>
            <person name="Matsuura K."/>
            <person name="Barry K."/>
            <person name="Labutti K."/>
            <person name="Kuo R."/>
            <person name="Ohm R.A."/>
            <person name="Bhattacharya S.S."/>
            <person name="Shirouzu T."/>
            <person name="Yoshinaga Y."/>
            <person name="Martin F.M."/>
            <person name="Grigoriev I.V."/>
            <person name="Hibbett D.S."/>
        </authorList>
    </citation>
    <scope>NUCLEOTIDE SEQUENCE [LARGE SCALE GENOMIC DNA]</scope>
    <source>
        <strain evidence="2 3">CBS 109695</strain>
    </source>
</reference>
<organism evidence="2 3">
    <name type="scientific">Athelia psychrophila</name>
    <dbReference type="NCBI Taxonomy" id="1759441"/>
    <lineage>
        <taxon>Eukaryota</taxon>
        <taxon>Fungi</taxon>
        <taxon>Dikarya</taxon>
        <taxon>Basidiomycota</taxon>
        <taxon>Agaricomycotina</taxon>
        <taxon>Agaricomycetes</taxon>
        <taxon>Agaricomycetidae</taxon>
        <taxon>Atheliales</taxon>
        <taxon>Atheliaceae</taxon>
        <taxon>Athelia</taxon>
    </lineage>
</organism>
<dbReference type="EMBL" id="KV417518">
    <property type="protein sequence ID" value="KZP25818.1"/>
    <property type="molecule type" value="Genomic_DNA"/>
</dbReference>
<feature type="compositionally biased region" description="Basic and acidic residues" evidence="1">
    <location>
        <begin position="1"/>
        <end position="18"/>
    </location>
</feature>
<evidence type="ECO:0000313" key="2">
    <source>
        <dbReference type="EMBL" id="KZP25818.1"/>
    </source>
</evidence>